<proteinExistence type="predicted"/>
<protein>
    <submittedName>
        <fullName evidence="1">PcfJ-like protein</fullName>
    </submittedName>
</protein>
<dbReference type="Pfam" id="PF14284">
    <property type="entry name" value="PcfJ"/>
    <property type="match status" value="1"/>
</dbReference>
<dbReference type="RefSeq" id="WP_073361715.1">
    <property type="nucleotide sequence ID" value="NZ_FQVQ01000003.1"/>
</dbReference>
<dbReference type="STRING" id="1124188.SAMN05444377_10320"/>
<dbReference type="InterPro" id="IPR025586">
    <property type="entry name" value="PcfJ"/>
</dbReference>
<accession>A0A1M4Y910</accession>
<dbReference type="EMBL" id="FQVQ01000003">
    <property type="protein sequence ID" value="SHF02225.1"/>
    <property type="molecule type" value="Genomic_DNA"/>
</dbReference>
<sequence length="448" mass="51716">METLLATNKFSLITSNTSTFAWKVRYCAALSRNTEKIGTLSWTIADSFLRMPSEQHEWRKEVFKSLLLSLEEKKYFALLRNAEAIQVVAKIAFFGNKMVRPIDGLTRTHWEAETQLSTLIQHCFAQYPVAKFLESAFYSDHKVHMLWYIQLGRGKSVLELNGFPVQFTAKMAHFFTQASDELEINQAIRWAQAKGYGASDIMAEILAWSSLATHFDGEEFWKTVIQWLAKTTDASLDQVDLVLQYIEFKRNAEATFYMNGRTWNALYRQAQVWHIDVCKAQEAKGRAEWETSGIQGFSKTLYLDTPVSYVIYELVNSESLYEEGAAMYHCVAEYEYDCIEGSAAIFTLRKFKGTEQTIEATIEVNLEYKVIVQAKAKYNEDISDESYILLQEWAKNAGLSLEIEWYVDENIAPQQQDVVYHHVNNTYDTQVTVRFVLIMLFLLYRACS</sequence>
<dbReference type="OrthoDB" id="8866982at2"/>
<dbReference type="AlphaFoldDB" id="A0A1M4Y910"/>
<dbReference type="Proteomes" id="UP000184147">
    <property type="component" value="Unassembled WGS sequence"/>
</dbReference>
<keyword evidence="2" id="KW-1185">Reference proteome</keyword>
<gene>
    <name evidence="1" type="ORF">SAMN05444377_10320</name>
</gene>
<organism evidence="1 2">
    <name type="scientific">Flavobacterium fontis</name>
    <dbReference type="NCBI Taxonomy" id="1124188"/>
    <lineage>
        <taxon>Bacteria</taxon>
        <taxon>Pseudomonadati</taxon>
        <taxon>Bacteroidota</taxon>
        <taxon>Flavobacteriia</taxon>
        <taxon>Flavobacteriales</taxon>
        <taxon>Flavobacteriaceae</taxon>
        <taxon>Flavobacterium</taxon>
    </lineage>
</organism>
<evidence type="ECO:0000313" key="2">
    <source>
        <dbReference type="Proteomes" id="UP000184147"/>
    </source>
</evidence>
<name>A0A1M4Y910_9FLAO</name>
<reference evidence="1 2" key="1">
    <citation type="submission" date="2016-11" db="EMBL/GenBank/DDBJ databases">
        <authorList>
            <person name="Jaros S."/>
            <person name="Januszkiewicz K."/>
            <person name="Wedrychowicz H."/>
        </authorList>
    </citation>
    <scope>NUCLEOTIDE SEQUENCE [LARGE SCALE GENOMIC DNA]</scope>
    <source>
        <strain evidence="1 2">DSM 25660</strain>
    </source>
</reference>
<evidence type="ECO:0000313" key="1">
    <source>
        <dbReference type="EMBL" id="SHF02225.1"/>
    </source>
</evidence>